<dbReference type="PANTHER" id="PTHR10458:SF22">
    <property type="entry name" value="PEPTIDE DEFORMYLASE"/>
    <property type="match status" value="1"/>
</dbReference>
<dbReference type="InterPro" id="IPR023635">
    <property type="entry name" value="Peptide_deformylase"/>
</dbReference>
<dbReference type="CDD" id="cd00487">
    <property type="entry name" value="Pep_deformylase"/>
    <property type="match status" value="1"/>
</dbReference>
<dbReference type="Gene3D" id="3.90.45.10">
    <property type="entry name" value="Peptide deformylase"/>
    <property type="match status" value="1"/>
</dbReference>
<dbReference type="PIRSF" id="PIRSF004749">
    <property type="entry name" value="Pep_def"/>
    <property type="match status" value="1"/>
</dbReference>
<gene>
    <name evidence="3" type="primary">def1</name>
    <name evidence="2" type="synonym">def</name>
    <name evidence="3" type="ORF">OAN307_c02850</name>
</gene>
<keyword evidence="2" id="KW-0648">Protein biosynthesis</keyword>
<protein>
    <recommendedName>
        <fullName evidence="2">Peptide deformylase</fullName>
        <shortName evidence="2">PDF</shortName>
        <ecNumber evidence="2">3.5.1.88</ecNumber>
    </recommendedName>
    <alternativeName>
        <fullName evidence="2">Polypeptide deformylase</fullName>
    </alternativeName>
</protein>
<feature type="binding site" evidence="2">
    <location>
        <position position="94"/>
    </location>
    <ligand>
        <name>Fe cation</name>
        <dbReference type="ChEBI" id="CHEBI:24875"/>
    </ligand>
</feature>
<reference evidence="3 4" key="1">
    <citation type="journal article" date="2013" name="PLoS ONE">
        <title>Poles Apart: Arctic and Antarctic Octadecabacter strains Share High Genome Plasticity and a New Type of Xanthorhodopsin.</title>
        <authorList>
            <person name="Vollmers J."/>
            <person name="Voget S."/>
            <person name="Dietrich S."/>
            <person name="Gollnow K."/>
            <person name="Smits M."/>
            <person name="Meyer K."/>
            <person name="Brinkhoff T."/>
            <person name="Simon M."/>
            <person name="Daniel R."/>
        </authorList>
    </citation>
    <scope>NUCLEOTIDE SEQUENCE [LARGE SCALE GENOMIC DNA]</scope>
    <source>
        <strain evidence="3 4">307</strain>
    </source>
</reference>
<dbReference type="PANTHER" id="PTHR10458">
    <property type="entry name" value="PEPTIDE DEFORMYLASE"/>
    <property type="match status" value="1"/>
</dbReference>
<keyword evidence="4" id="KW-1185">Reference proteome</keyword>
<dbReference type="HOGENOM" id="CLU_061901_2_0_5"/>
<comment type="similarity">
    <text evidence="1 2">Belongs to the polypeptide deformylase family.</text>
</comment>
<dbReference type="InterPro" id="IPR036821">
    <property type="entry name" value="Peptide_deformylase_sf"/>
</dbReference>
<keyword evidence="2" id="KW-0479">Metal-binding</keyword>
<dbReference type="EC" id="3.5.1.88" evidence="2"/>
<comment type="catalytic activity">
    <reaction evidence="2">
        <text>N-terminal N-formyl-L-methionyl-[peptide] + H2O = N-terminal L-methionyl-[peptide] + formate</text>
        <dbReference type="Rhea" id="RHEA:24420"/>
        <dbReference type="Rhea" id="RHEA-COMP:10639"/>
        <dbReference type="Rhea" id="RHEA-COMP:10640"/>
        <dbReference type="ChEBI" id="CHEBI:15377"/>
        <dbReference type="ChEBI" id="CHEBI:15740"/>
        <dbReference type="ChEBI" id="CHEBI:49298"/>
        <dbReference type="ChEBI" id="CHEBI:64731"/>
        <dbReference type="EC" id="3.5.1.88"/>
    </reaction>
</comment>
<name>M9R0B2_9RHOB</name>
<dbReference type="GO" id="GO:0046872">
    <property type="term" value="F:metal ion binding"/>
    <property type="evidence" value="ECO:0007669"/>
    <property type="project" value="UniProtKB-KW"/>
</dbReference>
<feature type="binding site" evidence="2">
    <location>
        <position position="136"/>
    </location>
    <ligand>
        <name>Fe cation</name>
        <dbReference type="ChEBI" id="CHEBI:24875"/>
    </ligand>
</feature>
<dbReference type="Proteomes" id="UP000005307">
    <property type="component" value="Chromosome"/>
</dbReference>
<dbReference type="Pfam" id="PF01327">
    <property type="entry name" value="Pep_deformylase"/>
    <property type="match status" value="1"/>
</dbReference>
<comment type="function">
    <text evidence="2">Removes the formyl group from the N-terminal Met of newly synthesized proteins. Requires at least a dipeptide for an efficient rate of reaction. N-terminal L-methionine is a prerequisite for activity but the enzyme has broad specificity at other positions.</text>
</comment>
<dbReference type="NCBIfam" id="TIGR00079">
    <property type="entry name" value="pept_deformyl"/>
    <property type="match status" value="1"/>
</dbReference>
<feature type="active site" evidence="2">
    <location>
        <position position="137"/>
    </location>
</feature>
<keyword evidence="2" id="KW-0408">Iron</keyword>
<dbReference type="NCBIfam" id="NF001159">
    <property type="entry name" value="PRK00150.1-3"/>
    <property type="match status" value="1"/>
</dbReference>
<organism evidence="3 4">
    <name type="scientific">Octadecabacter antarcticus 307</name>
    <dbReference type="NCBI Taxonomy" id="391626"/>
    <lineage>
        <taxon>Bacteria</taxon>
        <taxon>Pseudomonadati</taxon>
        <taxon>Pseudomonadota</taxon>
        <taxon>Alphaproteobacteria</taxon>
        <taxon>Rhodobacterales</taxon>
        <taxon>Roseobacteraceae</taxon>
        <taxon>Octadecabacter</taxon>
    </lineage>
</organism>
<evidence type="ECO:0000256" key="2">
    <source>
        <dbReference type="HAMAP-Rule" id="MF_00163"/>
    </source>
</evidence>
<sequence length="164" mass="18257">MVTRDIRLWPHAVLTQTCAPASLNDPDLDGLIEDLFDTMYHAKGRVLAAPQIGVTKRVFVVDVTWKDGIRDPRAFINPQITETAGDTVFMDEQCLSIPDTPMPVARPEAVQLRWANRDGGLETAPFDGILARCIQHELDHLNGTVIFDHQSPEVRAELEVAYAP</sequence>
<dbReference type="PRINTS" id="PR01576">
    <property type="entry name" value="PDEFORMYLASE"/>
</dbReference>
<dbReference type="eggNOG" id="COG0242">
    <property type="taxonomic scope" value="Bacteria"/>
</dbReference>
<dbReference type="EMBL" id="CP003740">
    <property type="protein sequence ID" value="AGI66044.1"/>
    <property type="molecule type" value="Genomic_DNA"/>
</dbReference>
<evidence type="ECO:0000256" key="1">
    <source>
        <dbReference type="ARBA" id="ARBA00010759"/>
    </source>
</evidence>
<dbReference type="OrthoDB" id="9804313at2"/>
<feature type="binding site" evidence="2">
    <location>
        <position position="140"/>
    </location>
    <ligand>
        <name>Fe cation</name>
        <dbReference type="ChEBI" id="CHEBI:24875"/>
    </ligand>
</feature>
<dbReference type="GO" id="GO:0006412">
    <property type="term" value="P:translation"/>
    <property type="evidence" value="ECO:0007669"/>
    <property type="project" value="UniProtKB-UniRule"/>
</dbReference>
<comment type="cofactor">
    <cofactor evidence="2">
        <name>Fe(2+)</name>
        <dbReference type="ChEBI" id="CHEBI:29033"/>
    </cofactor>
    <text evidence="2">Binds 1 Fe(2+) ion.</text>
</comment>
<accession>M9R0B2</accession>
<dbReference type="HAMAP" id="MF_00163">
    <property type="entry name" value="Pep_deformylase"/>
    <property type="match status" value="1"/>
</dbReference>
<dbReference type="AlphaFoldDB" id="M9R0B2"/>
<evidence type="ECO:0000313" key="4">
    <source>
        <dbReference type="Proteomes" id="UP000005307"/>
    </source>
</evidence>
<dbReference type="SUPFAM" id="SSF56420">
    <property type="entry name" value="Peptide deformylase"/>
    <property type="match status" value="1"/>
</dbReference>
<dbReference type="RefSeq" id="WP_015498102.1">
    <property type="nucleotide sequence ID" value="NC_020911.1"/>
</dbReference>
<dbReference type="STRING" id="391626.OAN307_c02850"/>
<dbReference type="KEGG" id="oat:OAN307_c02850"/>
<keyword evidence="2 3" id="KW-0378">Hydrolase</keyword>
<dbReference type="GO" id="GO:0042586">
    <property type="term" value="F:peptide deformylase activity"/>
    <property type="evidence" value="ECO:0007669"/>
    <property type="project" value="UniProtKB-UniRule"/>
</dbReference>
<proteinExistence type="inferred from homology"/>
<evidence type="ECO:0000313" key="3">
    <source>
        <dbReference type="EMBL" id="AGI66044.1"/>
    </source>
</evidence>